<feature type="transmembrane region" description="Helical" evidence="2">
    <location>
        <begin position="100"/>
        <end position="119"/>
    </location>
</feature>
<keyword evidence="2" id="KW-1133">Transmembrane helix</keyword>
<gene>
    <name evidence="3" type="ORF">SAMN04487901_11321</name>
</gene>
<protein>
    <submittedName>
        <fullName evidence="3">Uncharacterized protein</fullName>
    </submittedName>
</protein>
<dbReference type="AlphaFoldDB" id="A0A1G7YB70"/>
<reference evidence="4" key="1">
    <citation type="submission" date="2016-10" db="EMBL/GenBank/DDBJ databases">
        <authorList>
            <person name="Varghese N."/>
            <person name="Submissions S."/>
        </authorList>
    </citation>
    <scope>NUCLEOTIDE SEQUENCE [LARGE SCALE GENOMIC DNA]</scope>
    <source>
        <strain evidence="4">BP1-148</strain>
    </source>
</reference>
<evidence type="ECO:0000313" key="3">
    <source>
        <dbReference type="EMBL" id="SDG93607.1"/>
    </source>
</evidence>
<accession>A0A1G7YB70</accession>
<name>A0A1G7YB70_9BACT</name>
<feature type="coiled-coil region" evidence="1">
    <location>
        <begin position="16"/>
        <end position="71"/>
    </location>
</feature>
<keyword evidence="2" id="KW-0472">Membrane</keyword>
<dbReference type="EMBL" id="FNCQ01000013">
    <property type="protein sequence ID" value="SDG93607.1"/>
    <property type="molecule type" value="Genomic_DNA"/>
</dbReference>
<evidence type="ECO:0000313" key="4">
    <source>
        <dbReference type="Proteomes" id="UP000198779"/>
    </source>
</evidence>
<proteinExistence type="predicted"/>
<sequence>MFSTIGWSKTNDSLKIITLQREVSNLKVSVSCLQQENGNMRGLYQQQKAHVDSLINRQNQQEENLSVLANQLKSDLSETNKNLEVNARSLSTSINIRTKLAVCGILIAIALLGVVYFILKKKILSGSSSIDKIKIAQESLETAQKAMQEESVKLDNKLVELLDKQVATQPQNSSNDDQPDHSLALKVADEIVRIETNLSRMDESVKGYKQLKKAVERIRTNFLANGYEIVEMLGKPYNEGMKASVNFDTDDSLAEGEQKITGIIKPQINYKGKMIQTAQITVSQNL</sequence>
<keyword evidence="2" id="KW-0812">Transmembrane</keyword>
<keyword evidence="1" id="KW-0175">Coiled coil</keyword>
<dbReference type="STRING" id="645274.SAMN04487901_11321"/>
<organism evidence="3 4">
    <name type="scientific">Prevotella communis</name>
    <dbReference type="NCBI Taxonomy" id="2913614"/>
    <lineage>
        <taxon>Bacteria</taxon>
        <taxon>Pseudomonadati</taxon>
        <taxon>Bacteroidota</taxon>
        <taxon>Bacteroidia</taxon>
        <taxon>Bacteroidales</taxon>
        <taxon>Prevotellaceae</taxon>
        <taxon>Prevotella</taxon>
    </lineage>
</organism>
<keyword evidence="4" id="KW-1185">Reference proteome</keyword>
<evidence type="ECO:0000256" key="1">
    <source>
        <dbReference type="SAM" id="Coils"/>
    </source>
</evidence>
<evidence type="ECO:0000256" key="2">
    <source>
        <dbReference type="SAM" id="Phobius"/>
    </source>
</evidence>
<feature type="coiled-coil region" evidence="1">
    <location>
        <begin position="133"/>
        <end position="164"/>
    </location>
</feature>
<dbReference type="Proteomes" id="UP000198779">
    <property type="component" value="Unassembled WGS sequence"/>
</dbReference>